<evidence type="ECO:0000313" key="2">
    <source>
        <dbReference type="Proteomes" id="UP000092154"/>
    </source>
</evidence>
<reference evidence="1 2" key="1">
    <citation type="submission" date="2016-06" db="EMBL/GenBank/DDBJ databases">
        <title>Comparative genomics of the ectomycorrhizal sister species Rhizopogon vinicolor and Rhizopogon vesiculosus (Basidiomycota: Boletales) reveals a divergence of the mating type B locus.</title>
        <authorList>
            <consortium name="DOE Joint Genome Institute"/>
            <person name="Mujic A.B."/>
            <person name="Kuo A."/>
            <person name="Tritt A."/>
            <person name="Lipzen A."/>
            <person name="Chen C."/>
            <person name="Johnson J."/>
            <person name="Sharma A."/>
            <person name="Barry K."/>
            <person name="Grigoriev I.V."/>
            <person name="Spatafora J.W."/>
        </authorList>
    </citation>
    <scope>NUCLEOTIDE SEQUENCE [LARGE SCALE GENOMIC DNA]</scope>
    <source>
        <strain evidence="1 2">AM-OR11-026</strain>
    </source>
</reference>
<evidence type="ECO:0000313" key="1">
    <source>
        <dbReference type="EMBL" id="OAX31817.1"/>
    </source>
</evidence>
<dbReference type="Proteomes" id="UP000092154">
    <property type="component" value="Unassembled WGS sequence"/>
</dbReference>
<organism evidence="1 2">
    <name type="scientific">Rhizopogon vinicolor AM-OR11-026</name>
    <dbReference type="NCBI Taxonomy" id="1314800"/>
    <lineage>
        <taxon>Eukaryota</taxon>
        <taxon>Fungi</taxon>
        <taxon>Dikarya</taxon>
        <taxon>Basidiomycota</taxon>
        <taxon>Agaricomycotina</taxon>
        <taxon>Agaricomycetes</taxon>
        <taxon>Agaricomycetidae</taxon>
        <taxon>Boletales</taxon>
        <taxon>Suillineae</taxon>
        <taxon>Rhizopogonaceae</taxon>
        <taxon>Rhizopogon</taxon>
    </lineage>
</organism>
<dbReference type="InParanoid" id="A0A1B7MGU7"/>
<proteinExistence type="predicted"/>
<gene>
    <name evidence="1" type="ORF">K503DRAFT_46767</name>
</gene>
<dbReference type="AlphaFoldDB" id="A0A1B7MGU7"/>
<protein>
    <submittedName>
        <fullName evidence="1">Uncharacterized protein</fullName>
    </submittedName>
</protein>
<sequence length="58" mass="6623">MLLARKARRCQSVCGYVHAIYLWLLRCKADSPTEQNETIKILADIDPRVNAIVSEHLV</sequence>
<keyword evidence="2" id="KW-1185">Reference proteome</keyword>
<accession>A0A1B7MGU7</accession>
<dbReference type="EMBL" id="KV449227">
    <property type="protein sequence ID" value="OAX31817.1"/>
    <property type="molecule type" value="Genomic_DNA"/>
</dbReference>
<name>A0A1B7MGU7_9AGAM</name>